<name>A0A3N4MJQ6_9BACT</name>
<accession>A0A3N4MJQ6</accession>
<sequence>MDLSAPSGERNLTGKYKNELFGILSESLFFLKYNTGGNGNVMYGKSFKMRPIQGKVRMKNAGFVLYLR</sequence>
<gene>
    <name evidence="1" type="ORF">EG028_08155</name>
</gene>
<dbReference type="Proteomes" id="UP000279089">
    <property type="component" value="Unassembled WGS sequence"/>
</dbReference>
<dbReference type="EMBL" id="RMBX01000003">
    <property type="protein sequence ID" value="RPD42107.1"/>
    <property type="molecule type" value="Genomic_DNA"/>
</dbReference>
<evidence type="ECO:0000313" key="1">
    <source>
        <dbReference type="EMBL" id="RPD42107.1"/>
    </source>
</evidence>
<keyword evidence="2" id="KW-1185">Reference proteome</keyword>
<protein>
    <submittedName>
        <fullName evidence="1">Uncharacterized protein</fullName>
    </submittedName>
</protein>
<reference evidence="2" key="1">
    <citation type="submission" date="2018-11" db="EMBL/GenBank/DDBJ databases">
        <title>Chitinophaga lutea sp.nov., isolate from arsenic contaminated soil.</title>
        <authorList>
            <person name="Zong Y."/>
        </authorList>
    </citation>
    <scope>NUCLEOTIDE SEQUENCE [LARGE SCALE GENOMIC DNA]</scope>
    <source>
        <strain evidence="2">YLT18</strain>
    </source>
</reference>
<dbReference type="AlphaFoldDB" id="A0A3N4MJQ6"/>
<organism evidence="1 2">
    <name type="scientific">Chitinophaga barathri</name>
    <dbReference type="NCBI Taxonomy" id="1647451"/>
    <lineage>
        <taxon>Bacteria</taxon>
        <taxon>Pseudomonadati</taxon>
        <taxon>Bacteroidota</taxon>
        <taxon>Chitinophagia</taxon>
        <taxon>Chitinophagales</taxon>
        <taxon>Chitinophagaceae</taxon>
        <taxon>Chitinophaga</taxon>
    </lineage>
</organism>
<proteinExistence type="predicted"/>
<comment type="caution">
    <text evidence="1">The sequence shown here is derived from an EMBL/GenBank/DDBJ whole genome shotgun (WGS) entry which is preliminary data.</text>
</comment>
<evidence type="ECO:0000313" key="2">
    <source>
        <dbReference type="Proteomes" id="UP000279089"/>
    </source>
</evidence>